<gene>
    <name evidence="8" type="ORF">K435DRAFT_660495</name>
</gene>
<dbReference type="CDD" id="cd12148">
    <property type="entry name" value="fungal_TF_MHR"/>
    <property type="match status" value="1"/>
</dbReference>
<evidence type="ECO:0000313" key="9">
    <source>
        <dbReference type="Proteomes" id="UP000297245"/>
    </source>
</evidence>
<dbReference type="PANTHER" id="PTHR31845:SF19">
    <property type="entry name" value="TRANSCRIPTION FACTOR DOMAIN-CONTAINING PROTEIN"/>
    <property type="match status" value="1"/>
</dbReference>
<keyword evidence="5" id="KW-0539">Nucleus</keyword>
<evidence type="ECO:0000256" key="1">
    <source>
        <dbReference type="ARBA" id="ARBA00004123"/>
    </source>
</evidence>
<protein>
    <recommendedName>
        <fullName evidence="7">Xylanolytic transcriptional activator regulatory domain-containing protein</fullName>
    </recommendedName>
</protein>
<feature type="compositionally biased region" description="Polar residues" evidence="6">
    <location>
        <begin position="191"/>
        <end position="209"/>
    </location>
</feature>
<dbReference type="EMBL" id="ML179132">
    <property type="protein sequence ID" value="THU98704.1"/>
    <property type="molecule type" value="Genomic_DNA"/>
</dbReference>
<feature type="compositionally biased region" description="Basic and acidic residues" evidence="6">
    <location>
        <begin position="172"/>
        <end position="181"/>
    </location>
</feature>
<dbReference type="GO" id="GO:0005634">
    <property type="term" value="C:nucleus"/>
    <property type="evidence" value="ECO:0007669"/>
    <property type="project" value="UniProtKB-SubCell"/>
</dbReference>
<feature type="domain" description="Xylanolytic transcriptional activator regulatory" evidence="7">
    <location>
        <begin position="413"/>
        <end position="489"/>
    </location>
</feature>
<dbReference type="AlphaFoldDB" id="A0A4S8M8L0"/>
<dbReference type="GO" id="GO:0000981">
    <property type="term" value="F:DNA-binding transcription factor activity, RNA polymerase II-specific"/>
    <property type="evidence" value="ECO:0007669"/>
    <property type="project" value="TreeGrafter"/>
</dbReference>
<evidence type="ECO:0000256" key="4">
    <source>
        <dbReference type="ARBA" id="ARBA00023163"/>
    </source>
</evidence>
<sequence>MPTDSPTAPIPSPWSPVAKSSSSPSHSSGHLPSPWSPVDTASSPSFSPTSLPPSLSLSLPSSPSSDLPSFDVLPTLKPPASPSSDSKHELTDAPSSPCSCSKREYLLAQIRQKDQIIESLLKQLHNPYLATPLSIASYRLASSPSDNGNKNVLAWLDRLQSSVQSHQATVHDAVKSRGQKEDDSDDEGHTSPDQMFPNMSPTTGRTSIGNDEDEDDDADGDKIQSLPDSHVPLGLLANLALSNNNKAKAAKEGRIREEILAEEENLDDNNVGVANETYFLPGPATDLDIRATLIEQHSPPDILVHGLVTPDDVDKLFDIFYKKCNPFISLLDPVLHTPATTFARCPFLFTVICAISSRYYPEKSEIYPIAMHFAKHSAATALTDGWKSVELCQAYILMSIYGVPARRWEEDRSWLYTGLAIRIATDLNLHHASTTKPANETQEREILNRIRVWIICFNLDRSTSTQFGKPSTIKEDYFIRNSKEWYKKSKNNLAHDVHLCCYTALVRLLTRFHEEIFSDPSTPSGLNKAVDFRAVTLRHDESLTEYHRDWTQRFQEELPEGDESSEFRCKLLPYYVSYSRLVMFSFGFQKAFQRGIQSQDIIFFTKCFEAAKGVVKVLLDELVPTGYIKYAPDVGTFVFCSFASAFLLKLLRPEFSHLLKKEDENEIFDLIGRVIQTLSSSQIAIDDRHTPKLYARFLAALLSRHRRDGGAMVGRLQPHPPTQQHLSSSSSFPQSSMSTFSVADPQGSSQGQSQGHSYQQDTYTTHSLGDKVNTTPIYRPEMSFAGGGPIQFSSDVTMLNGDGNAGADDGLLAAMHVVNNPAWWQNMMMPGYAARNLEQHADSDDDNH</sequence>
<evidence type="ECO:0000256" key="3">
    <source>
        <dbReference type="ARBA" id="ARBA00023125"/>
    </source>
</evidence>
<keyword evidence="9" id="KW-1185">Reference proteome</keyword>
<feature type="region of interest" description="Disordered" evidence="6">
    <location>
        <begin position="711"/>
        <end position="775"/>
    </location>
</feature>
<organism evidence="8 9">
    <name type="scientific">Dendrothele bispora (strain CBS 962.96)</name>
    <dbReference type="NCBI Taxonomy" id="1314807"/>
    <lineage>
        <taxon>Eukaryota</taxon>
        <taxon>Fungi</taxon>
        <taxon>Dikarya</taxon>
        <taxon>Basidiomycota</taxon>
        <taxon>Agaricomycotina</taxon>
        <taxon>Agaricomycetes</taxon>
        <taxon>Agaricomycetidae</taxon>
        <taxon>Agaricales</taxon>
        <taxon>Agaricales incertae sedis</taxon>
        <taxon>Dendrothele</taxon>
    </lineage>
</organism>
<comment type="subcellular location">
    <subcellularLocation>
        <location evidence="1">Nucleus</location>
    </subcellularLocation>
</comment>
<dbReference type="InterPro" id="IPR051089">
    <property type="entry name" value="prtT"/>
</dbReference>
<dbReference type="GO" id="GO:0006351">
    <property type="term" value="P:DNA-templated transcription"/>
    <property type="evidence" value="ECO:0007669"/>
    <property type="project" value="InterPro"/>
</dbReference>
<feature type="compositionally biased region" description="Low complexity" evidence="6">
    <location>
        <begin position="15"/>
        <end position="74"/>
    </location>
</feature>
<dbReference type="GO" id="GO:0000976">
    <property type="term" value="F:transcription cis-regulatory region binding"/>
    <property type="evidence" value="ECO:0007669"/>
    <property type="project" value="TreeGrafter"/>
</dbReference>
<proteinExistence type="predicted"/>
<evidence type="ECO:0000313" key="8">
    <source>
        <dbReference type="EMBL" id="THU98704.1"/>
    </source>
</evidence>
<evidence type="ECO:0000259" key="7">
    <source>
        <dbReference type="SMART" id="SM00906"/>
    </source>
</evidence>
<feature type="compositionally biased region" description="Polar residues" evidence="6">
    <location>
        <begin position="761"/>
        <end position="775"/>
    </location>
</feature>
<reference evidence="8 9" key="1">
    <citation type="journal article" date="2019" name="Nat. Ecol. Evol.">
        <title>Megaphylogeny resolves global patterns of mushroom evolution.</title>
        <authorList>
            <person name="Varga T."/>
            <person name="Krizsan K."/>
            <person name="Foldi C."/>
            <person name="Dima B."/>
            <person name="Sanchez-Garcia M."/>
            <person name="Sanchez-Ramirez S."/>
            <person name="Szollosi G.J."/>
            <person name="Szarkandi J.G."/>
            <person name="Papp V."/>
            <person name="Albert L."/>
            <person name="Andreopoulos W."/>
            <person name="Angelini C."/>
            <person name="Antonin V."/>
            <person name="Barry K.W."/>
            <person name="Bougher N.L."/>
            <person name="Buchanan P."/>
            <person name="Buyck B."/>
            <person name="Bense V."/>
            <person name="Catcheside P."/>
            <person name="Chovatia M."/>
            <person name="Cooper J."/>
            <person name="Damon W."/>
            <person name="Desjardin D."/>
            <person name="Finy P."/>
            <person name="Geml J."/>
            <person name="Haridas S."/>
            <person name="Hughes K."/>
            <person name="Justo A."/>
            <person name="Karasinski D."/>
            <person name="Kautmanova I."/>
            <person name="Kiss B."/>
            <person name="Kocsube S."/>
            <person name="Kotiranta H."/>
            <person name="LaButti K.M."/>
            <person name="Lechner B.E."/>
            <person name="Liimatainen K."/>
            <person name="Lipzen A."/>
            <person name="Lukacs Z."/>
            <person name="Mihaltcheva S."/>
            <person name="Morgado L.N."/>
            <person name="Niskanen T."/>
            <person name="Noordeloos M.E."/>
            <person name="Ohm R.A."/>
            <person name="Ortiz-Santana B."/>
            <person name="Ovrebo C."/>
            <person name="Racz N."/>
            <person name="Riley R."/>
            <person name="Savchenko A."/>
            <person name="Shiryaev A."/>
            <person name="Soop K."/>
            <person name="Spirin V."/>
            <person name="Szebenyi C."/>
            <person name="Tomsovsky M."/>
            <person name="Tulloss R.E."/>
            <person name="Uehling J."/>
            <person name="Grigoriev I.V."/>
            <person name="Vagvolgyi C."/>
            <person name="Papp T."/>
            <person name="Martin F.M."/>
            <person name="Miettinen O."/>
            <person name="Hibbett D.S."/>
            <person name="Nagy L.G."/>
        </authorList>
    </citation>
    <scope>NUCLEOTIDE SEQUENCE [LARGE SCALE GENOMIC DNA]</scope>
    <source>
        <strain evidence="8 9">CBS 962.96</strain>
    </source>
</reference>
<evidence type="ECO:0000256" key="2">
    <source>
        <dbReference type="ARBA" id="ARBA00023015"/>
    </source>
</evidence>
<keyword evidence="3" id="KW-0238">DNA-binding</keyword>
<dbReference type="GO" id="GO:0008270">
    <property type="term" value="F:zinc ion binding"/>
    <property type="evidence" value="ECO:0007669"/>
    <property type="project" value="InterPro"/>
</dbReference>
<dbReference type="InterPro" id="IPR007219">
    <property type="entry name" value="XnlR_reg_dom"/>
</dbReference>
<keyword evidence="4" id="KW-0804">Transcription</keyword>
<feature type="region of interest" description="Disordered" evidence="6">
    <location>
        <begin position="1"/>
        <end position="99"/>
    </location>
</feature>
<dbReference type="OrthoDB" id="39175at2759"/>
<feature type="region of interest" description="Disordered" evidence="6">
    <location>
        <begin position="166"/>
        <end position="227"/>
    </location>
</feature>
<dbReference type="PANTHER" id="PTHR31845">
    <property type="entry name" value="FINGER DOMAIN PROTEIN, PUTATIVE-RELATED"/>
    <property type="match status" value="1"/>
</dbReference>
<feature type="compositionally biased region" description="Acidic residues" evidence="6">
    <location>
        <begin position="210"/>
        <end position="219"/>
    </location>
</feature>
<evidence type="ECO:0000256" key="6">
    <source>
        <dbReference type="SAM" id="MobiDB-lite"/>
    </source>
</evidence>
<name>A0A4S8M8L0_DENBC</name>
<feature type="compositionally biased region" description="Low complexity" evidence="6">
    <location>
        <begin position="722"/>
        <end position="760"/>
    </location>
</feature>
<evidence type="ECO:0000256" key="5">
    <source>
        <dbReference type="ARBA" id="ARBA00023242"/>
    </source>
</evidence>
<accession>A0A4S8M8L0</accession>
<dbReference type="Pfam" id="PF04082">
    <property type="entry name" value="Fungal_trans"/>
    <property type="match status" value="1"/>
</dbReference>
<dbReference type="SMART" id="SM00906">
    <property type="entry name" value="Fungal_trans"/>
    <property type="match status" value="1"/>
</dbReference>
<dbReference type="Proteomes" id="UP000297245">
    <property type="component" value="Unassembled WGS sequence"/>
</dbReference>
<keyword evidence="2" id="KW-0805">Transcription regulation</keyword>